<dbReference type="WBParaSite" id="ACRNAN_scaffold4744.g26413.t1">
    <property type="protein sequence ID" value="ACRNAN_scaffold4744.g26413.t1"/>
    <property type="gene ID" value="ACRNAN_scaffold4744.g26413"/>
</dbReference>
<accession>A0A914E0V6</accession>
<dbReference type="Proteomes" id="UP000887540">
    <property type="component" value="Unplaced"/>
</dbReference>
<name>A0A914E0V6_9BILA</name>
<evidence type="ECO:0000313" key="1">
    <source>
        <dbReference type="Proteomes" id="UP000887540"/>
    </source>
</evidence>
<sequence>MSYPEYNEAYYDTFIQENTKEFFDLIQNNEINGINRFSFQFGDSHQILDEAPEFCENLMEIYMNTKDPTTLPRSIELRRKRDFIERYRPTYVPRDLREVIPFLELINEQNFKKQYYTDGFGNAKDHTHFFKKIYEIKTKNEFVIRLGVEYGNRRYHDVNGDGIFKDEENLFKSAKMTLLLAE</sequence>
<proteinExistence type="predicted"/>
<evidence type="ECO:0000313" key="2">
    <source>
        <dbReference type="WBParaSite" id="ACRNAN_scaffold4744.g26413.t1"/>
    </source>
</evidence>
<reference evidence="2" key="1">
    <citation type="submission" date="2022-11" db="UniProtKB">
        <authorList>
            <consortium name="WormBaseParasite"/>
        </authorList>
    </citation>
    <scope>IDENTIFICATION</scope>
</reference>
<dbReference type="AlphaFoldDB" id="A0A914E0V6"/>
<organism evidence="1 2">
    <name type="scientific">Acrobeloides nanus</name>
    <dbReference type="NCBI Taxonomy" id="290746"/>
    <lineage>
        <taxon>Eukaryota</taxon>
        <taxon>Metazoa</taxon>
        <taxon>Ecdysozoa</taxon>
        <taxon>Nematoda</taxon>
        <taxon>Chromadorea</taxon>
        <taxon>Rhabditida</taxon>
        <taxon>Tylenchina</taxon>
        <taxon>Cephalobomorpha</taxon>
        <taxon>Cephaloboidea</taxon>
        <taxon>Cephalobidae</taxon>
        <taxon>Acrobeloides</taxon>
    </lineage>
</organism>
<keyword evidence="1" id="KW-1185">Reference proteome</keyword>
<protein>
    <submittedName>
        <fullName evidence="2">Uncharacterized protein</fullName>
    </submittedName>
</protein>